<gene>
    <name evidence="2" type="ORF">B6U60_04210</name>
</gene>
<evidence type="ECO:0000313" key="2">
    <source>
        <dbReference type="EMBL" id="OQQ84364.1"/>
    </source>
</evidence>
<reference evidence="2 3" key="1">
    <citation type="submission" date="2017-03" db="EMBL/GenBank/DDBJ databases">
        <title>Phylogenomics and comparative genomics of Lactobacillus salivarius, a mammalian gut commensal.</title>
        <authorList>
            <person name="Harris H.M."/>
        </authorList>
    </citation>
    <scope>NUCLEOTIDE SEQUENCE [LARGE SCALE GENOMIC DNA]</scope>
    <source>
        <strain evidence="2 3">LMG 14477</strain>
    </source>
</reference>
<proteinExistence type="predicted"/>
<sequence>MRYTDWTREKVNKIIKNANSNNPYKLCDFLGIHVDYADLGKDVLGLRTVNFRIPTILLSTRNSDQENYVTLAHELGHHICKHDTNTEYLKRHNLTFKSYGVEYEANKVMIDILTYNTNIAEFHTQKDYINYYGIPDWAEKYIDWNQLRENADFNTFDSVLD</sequence>
<dbReference type="Proteomes" id="UP000192638">
    <property type="component" value="Unassembled WGS sequence"/>
</dbReference>
<evidence type="ECO:0000313" key="3">
    <source>
        <dbReference type="Proteomes" id="UP000192638"/>
    </source>
</evidence>
<name>A0A1V9R1B0_9LACO</name>
<dbReference type="RefSeq" id="WP_034983026.1">
    <property type="nucleotide sequence ID" value="NZ_CANCWW010000001.1"/>
</dbReference>
<evidence type="ECO:0000259" key="1">
    <source>
        <dbReference type="Pfam" id="PF06114"/>
    </source>
</evidence>
<feature type="domain" description="IrrE N-terminal-like" evidence="1">
    <location>
        <begin position="28"/>
        <end position="130"/>
    </location>
</feature>
<dbReference type="InterPro" id="IPR010359">
    <property type="entry name" value="IrrE_HExxH"/>
</dbReference>
<dbReference type="Pfam" id="PF06114">
    <property type="entry name" value="Peptidase_M78"/>
    <property type="match status" value="1"/>
</dbReference>
<dbReference type="AlphaFoldDB" id="A0A1V9R1B0"/>
<dbReference type="Gene3D" id="1.10.10.2910">
    <property type="match status" value="1"/>
</dbReference>
<organism evidence="2 3">
    <name type="scientific">Ligilactobacillus salivarius</name>
    <dbReference type="NCBI Taxonomy" id="1624"/>
    <lineage>
        <taxon>Bacteria</taxon>
        <taxon>Bacillati</taxon>
        <taxon>Bacillota</taxon>
        <taxon>Bacilli</taxon>
        <taxon>Lactobacillales</taxon>
        <taxon>Lactobacillaceae</taxon>
        <taxon>Ligilactobacillus</taxon>
    </lineage>
</organism>
<protein>
    <submittedName>
        <fullName evidence="2">Toxin</fullName>
    </submittedName>
</protein>
<dbReference type="EMBL" id="NBEB01000041">
    <property type="protein sequence ID" value="OQQ84364.1"/>
    <property type="molecule type" value="Genomic_DNA"/>
</dbReference>
<accession>A0A1V9R1B0</accession>
<comment type="caution">
    <text evidence="2">The sequence shown here is derived from an EMBL/GenBank/DDBJ whole genome shotgun (WGS) entry which is preliminary data.</text>
</comment>